<dbReference type="SMART" id="SM00195">
    <property type="entry name" value="DSPc"/>
    <property type="match status" value="1"/>
</dbReference>
<evidence type="ECO:0000259" key="3">
    <source>
        <dbReference type="PROSITE" id="PS50056"/>
    </source>
</evidence>
<feature type="transmembrane region" description="Helical" evidence="2">
    <location>
        <begin position="56"/>
        <end position="77"/>
    </location>
</feature>
<dbReference type="PANTHER" id="PTHR47216:SF4">
    <property type="entry name" value="OS01G0859400 PROTEIN"/>
    <property type="match status" value="1"/>
</dbReference>
<dbReference type="GO" id="GO:0016787">
    <property type="term" value="F:hydrolase activity"/>
    <property type="evidence" value="ECO:0007669"/>
    <property type="project" value="UniProtKB-KW"/>
</dbReference>
<reference evidence="4 5" key="1">
    <citation type="submission" date="2014-02" db="EMBL/GenBank/DDBJ databases">
        <title>The small core and large imbalanced accessory genome model reveals a collaborative survival strategy of Sorangium cellulosum strains in nature.</title>
        <authorList>
            <person name="Han K."/>
            <person name="Peng R."/>
            <person name="Blom J."/>
            <person name="Li Y.-Z."/>
        </authorList>
    </citation>
    <scope>NUCLEOTIDE SEQUENCE [LARGE SCALE GENOMIC DNA]</scope>
    <source>
        <strain evidence="4 5">So0011-07</strain>
    </source>
</reference>
<dbReference type="PROSITE" id="PS00383">
    <property type="entry name" value="TYR_PHOSPHATASE_1"/>
    <property type="match status" value="1"/>
</dbReference>
<sequence length="223" mass="24170">MRYGLTFLALSASLASLAFIAGGAALALLWPALSFGLVGAAYLARRPAMLGKRPDGTQAAWALVLLGPYFFLSWAIWRAERALGRADCANEVAPGLWVGRRPLAHELPAGVRLVVDLTAEFPAAAAVRRHPGYLCVPTLDGTGPEVERLRELLERLRGVDGVYLHCASGRGRSATLATALLLERELADDVDAMEARLRLRRPGIRLNAAQRELLRRARSRLGT</sequence>
<dbReference type="Proteomes" id="UP000075635">
    <property type="component" value="Unassembled WGS sequence"/>
</dbReference>
<evidence type="ECO:0000256" key="1">
    <source>
        <dbReference type="ARBA" id="ARBA00022801"/>
    </source>
</evidence>
<dbReference type="PROSITE" id="PS50056">
    <property type="entry name" value="TYR_PHOSPHATASE_2"/>
    <property type="match status" value="1"/>
</dbReference>
<dbReference type="PANTHER" id="PTHR47216">
    <property type="match status" value="1"/>
</dbReference>
<evidence type="ECO:0000313" key="5">
    <source>
        <dbReference type="Proteomes" id="UP000075635"/>
    </source>
</evidence>
<dbReference type="SUPFAM" id="SSF52799">
    <property type="entry name" value="(Phosphotyrosine protein) phosphatases II"/>
    <property type="match status" value="1"/>
</dbReference>
<dbReference type="InterPro" id="IPR000387">
    <property type="entry name" value="Tyr_Pase_dom"/>
</dbReference>
<name>A0A150SFC7_SORCE</name>
<dbReference type="InterPro" id="IPR029021">
    <property type="entry name" value="Prot-tyrosine_phosphatase-like"/>
</dbReference>
<dbReference type="EMBL" id="JEMB01001051">
    <property type="protein sequence ID" value="KYF91164.1"/>
    <property type="molecule type" value="Genomic_DNA"/>
</dbReference>
<feature type="domain" description="Tyrosine specific protein phosphatases" evidence="3">
    <location>
        <begin position="147"/>
        <end position="212"/>
    </location>
</feature>
<evidence type="ECO:0000256" key="2">
    <source>
        <dbReference type="SAM" id="Phobius"/>
    </source>
</evidence>
<dbReference type="AlphaFoldDB" id="A0A150SFC7"/>
<keyword evidence="2" id="KW-0472">Membrane</keyword>
<comment type="caution">
    <text evidence="4">The sequence shown here is derived from an EMBL/GenBank/DDBJ whole genome shotgun (WGS) entry which is preliminary data.</text>
</comment>
<organism evidence="4 5">
    <name type="scientific">Sorangium cellulosum</name>
    <name type="common">Polyangium cellulosum</name>
    <dbReference type="NCBI Taxonomy" id="56"/>
    <lineage>
        <taxon>Bacteria</taxon>
        <taxon>Pseudomonadati</taxon>
        <taxon>Myxococcota</taxon>
        <taxon>Polyangia</taxon>
        <taxon>Polyangiales</taxon>
        <taxon>Polyangiaceae</taxon>
        <taxon>Sorangium</taxon>
    </lineage>
</organism>
<keyword evidence="2" id="KW-0812">Transmembrane</keyword>
<keyword evidence="1" id="KW-0378">Hydrolase</keyword>
<dbReference type="InterPro" id="IPR016130">
    <property type="entry name" value="Tyr_Pase_AS"/>
</dbReference>
<dbReference type="InterPro" id="IPR020422">
    <property type="entry name" value="TYR_PHOSPHATASE_DUAL_dom"/>
</dbReference>
<proteinExistence type="predicted"/>
<gene>
    <name evidence="4" type="ORF">BE17_49360</name>
</gene>
<protein>
    <recommendedName>
        <fullName evidence="3">Tyrosine specific protein phosphatases domain-containing protein</fullName>
    </recommendedName>
</protein>
<evidence type="ECO:0000313" key="4">
    <source>
        <dbReference type="EMBL" id="KYF91164.1"/>
    </source>
</evidence>
<accession>A0A150SFC7</accession>
<keyword evidence="2" id="KW-1133">Transmembrane helix</keyword>
<dbReference type="Gene3D" id="3.90.190.10">
    <property type="entry name" value="Protein tyrosine phosphatase superfamily"/>
    <property type="match status" value="1"/>
</dbReference>